<dbReference type="FunFam" id="3.60.20.30:FF:000001">
    <property type="entry name" value="Isoaspartyl peptidase/L-asparaginase"/>
    <property type="match status" value="1"/>
</dbReference>
<dbReference type="EMBL" id="JACJVJ010000001">
    <property type="protein sequence ID" value="MBC2776092.1"/>
    <property type="molecule type" value="Genomic_DNA"/>
</dbReference>
<gene>
    <name evidence="9" type="ORF">H6P80_00530</name>
</gene>
<proteinExistence type="predicted"/>
<feature type="active site" description="Nucleophile" evidence="5">
    <location>
        <position position="199"/>
    </location>
</feature>
<keyword evidence="3" id="KW-0068">Autocatalytic cleavage</keyword>
<dbReference type="PANTHER" id="PTHR10188:SF6">
    <property type="entry name" value="N(4)-(BETA-N-ACETYLGLUCOSAMINYL)-L-ASPARAGINASE"/>
    <property type="match status" value="1"/>
</dbReference>
<evidence type="ECO:0000256" key="6">
    <source>
        <dbReference type="PIRSR" id="PIRSR600246-2"/>
    </source>
</evidence>
<evidence type="ECO:0000313" key="9">
    <source>
        <dbReference type="EMBL" id="MBC2776092.1"/>
    </source>
</evidence>
<feature type="signal peptide" evidence="8">
    <location>
        <begin position="1"/>
        <end position="20"/>
    </location>
</feature>
<evidence type="ECO:0000256" key="8">
    <source>
        <dbReference type="SAM" id="SignalP"/>
    </source>
</evidence>
<name>A0A842HSU6_9SPHN</name>
<reference evidence="9 10" key="1">
    <citation type="submission" date="2020-08" db="EMBL/GenBank/DDBJ databases">
        <title>Draft genome sequence of Parasphingopyxis sp. GrpM-11.</title>
        <authorList>
            <person name="Oh J."/>
            <person name="Roh D.-H."/>
        </authorList>
    </citation>
    <scope>NUCLEOTIDE SEQUENCE [LARGE SCALE GENOMIC DNA]</scope>
    <source>
        <strain evidence="9 10">GrpM-11</strain>
    </source>
</reference>
<protein>
    <recommendedName>
        <fullName evidence="4">Isoaspartyl peptidase</fullName>
    </recommendedName>
</protein>
<dbReference type="GO" id="GO:0016811">
    <property type="term" value="F:hydrolase activity, acting on carbon-nitrogen (but not peptide) bonds, in linear amides"/>
    <property type="evidence" value="ECO:0007669"/>
    <property type="project" value="UniProtKB-ARBA"/>
</dbReference>
<dbReference type="GO" id="GO:0008233">
    <property type="term" value="F:peptidase activity"/>
    <property type="evidence" value="ECO:0007669"/>
    <property type="project" value="UniProtKB-KW"/>
</dbReference>
<keyword evidence="8" id="KW-0732">Signal</keyword>
<feature type="binding site" evidence="6">
    <location>
        <begin position="250"/>
        <end position="253"/>
    </location>
    <ligand>
        <name>substrate</name>
    </ligand>
</feature>
<feature type="binding site" evidence="6">
    <location>
        <begin position="227"/>
        <end position="230"/>
    </location>
    <ligand>
        <name>substrate</name>
    </ligand>
</feature>
<sequence length="365" mass="38511">MRLTAILTIGALLMASQASGQPAVEGRWTLVIHGGAGVIERDRLTAQQDADIRAALSHALETGSAVLRDGGSSLDAVEAAIRELEDDPHFNAGRGAVFTYDGAIEHDASIMDGSTRAAGAITGTSHTRHPVTLARRVMENSPHVFLRGLGADQFSVEQGLEQVENSWFETEERRRQLDEMLAREAEGLSAYDVDLKYGTVGAVAVDLEGNVAAATSTGGLTGKRWGRIGDSPVIGAGTYADNRGCAVSATGAGEYFIRVGVAHEICAQIRFRFQQRLEEAQASVPLDSEGIPEYYVHASEFGLEASDIQEIADGVIGEMESLGGSGGVIVATPWGTGTYSFNTPGMYRGMASSEAGANVAIYGDE</sequence>
<evidence type="ECO:0000256" key="1">
    <source>
        <dbReference type="ARBA" id="ARBA00022670"/>
    </source>
</evidence>
<evidence type="ECO:0000256" key="4">
    <source>
        <dbReference type="ARBA" id="ARBA00069124"/>
    </source>
</evidence>
<accession>A0A842HSU6</accession>
<organism evidence="9 10">
    <name type="scientific">Parasphingopyxis marina</name>
    <dbReference type="NCBI Taxonomy" id="2761622"/>
    <lineage>
        <taxon>Bacteria</taxon>
        <taxon>Pseudomonadati</taxon>
        <taxon>Pseudomonadota</taxon>
        <taxon>Alphaproteobacteria</taxon>
        <taxon>Sphingomonadales</taxon>
        <taxon>Sphingomonadaceae</taxon>
        <taxon>Parasphingopyxis</taxon>
    </lineage>
</organism>
<feature type="chain" id="PRO_5032833881" description="Isoaspartyl peptidase" evidence="8">
    <location>
        <begin position="21"/>
        <end position="365"/>
    </location>
</feature>
<evidence type="ECO:0000256" key="3">
    <source>
        <dbReference type="ARBA" id="ARBA00022813"/>
    </source>
</evidence>
<keyword evidence="10" id="KW-1185">Reference proteome</keyword>
<dbReference type="Pfam" id="PF01112">
    <property type="entry name" value="Asparaginase_2"/>
    <property type="match status" value="1"/>
</dbReference>
<dbReference type="CDD" id="cd04701">
    <property type="entry name" value="Asparaginase_2"/>
    <property type="match status" value="1"/>
</dbReference>
<dbReference type="Gene3D" id="3.60.20.30">
    <property type="entry name" value="(Glycosyl)asparaginase"/>
    <property type="match status" value="1"/>
</dbReference>
<keyword evidence="2" id="KW-0378">Hydrolase</keyword>
<dbReference type="GO" id="GO:0006508">
    <property type="term" value="P:proteolysis"/>
    <property type="evidence" value="ECO:0007669"/>
    <property type="project" value="UniProtKB-KW"/>
</dbReference>
<dbReference type="Proteomes" id="UP000564378">
    <property type="component" value="Unassembled WGS sequence"/>
</dbReference>
<dbReference type="SUPFAM" id="SSF56235">
    <property type="entry name" value="N-terminal nucleophile aminohydrolases (Ntn hydrolases)"/>
    <property type="match status" value="1"/>
</dbReference>
<dbReference type="InterPro" id="IPR000246">
    <property type="entry name" value="Peptidase_T2"/>
</dbReference>
<feature type="site" description="Cleavage; by autolysis" evidence="7">
    <location>
        <begin position="198"/>
        <end position="199"/>
    </location>
</feature>
<evidence type="ECO:0000256" key="2">
    <source>
        <dbReference type="ARBA" id="ARBA00022801"/>
    </source>
</evidence>
<dbReference type="AlphaFoldDB" id="A0A842HSU6"/>
<dbReference type="InterPro" id="IPR029055">
    <property type="entry name" value="Ntn_hydrolases_N"/>
</dbReference>
<evidence type="ECO:0000313" key="10">
    <source>
        <dbReference type="Proteomes" id="UP000564378"/>
    </source>
</evidence>
<keyword evidence="1" id="KW-0645">Protease</keyword>
<comment type="caution">
    <text evidence="9">The sequence shown here is derived from an EMBL/GenBank/DDBJ whole genome shotgun (WGS) entry which is preliminary data.</text>
</comment>
<dbReference type="PANTHER" id="PTHR10188">
    <property type="entry name" value="L-ASPARAGINASE"/>
    <property type="match status" value="1"/>
</dbReference>
<evidence type="ECO:0000256" key="7">
    <source>
        <dbReference type="PIRSR" id="PIRSR600246-3"/>
    </source>
</evidence>
<evidence type="ECO:0000256" key="5">
    <source>
        <dbReference type="PIRSR" id="PIRSR600246-1"/>
    </source>
</evidence>